<evidence type="ECO:0000256" key="1">
    <source>
        <dbReference type="SAM" id="MobiDB-lite"/>
    </source>
</evidence>
<dbReference type="Proteomes" id="UP000649179">
    <property type="component" value="Unassembled WGS sequence"/>
</dbReference>
<sequence>MGTGAVVSHPRHRLDARIHTPVRFSLMAALAATGEAEFKVLRETLEVSESLLSQHVRVLDEAGYVHVRKGYVGKRPRTWLSLTRAGTDAFEEHCEALRVISTTPVGALNEPASEPQGPVPASCDSA</sequence>
<dbReference type="SUPFAM" id="SSF46785">
    <property type="entry name" value="Winged helix' DNA-binding domain"/>
    <property type="match status" value="1"/>
</dbReference>
<dbReference type="PANTHER" id="PTHR37318">
    <property type="entry name" value="BSL7504 PROTEIN"/>
    <property type="match status" value="1"/>
</dbReference>
<gene>
    <name evidence="3" type="ORF">GCM10011519_21310</name>
</gene>
<accession>A0A917F5Z6</accession>
<dbReference type="Pfam" id="PF13601">
    <property type="entry name" value="HTH_34"/>
    <property type="match status" value="1"/>
</dbReference>
<evidence type="ECO:0000313" key="3">
    <source>
        <dbReference type="EMBL" id="GGF47037.1"/>
    </source>
</evidence>
<dbReference type="InterPro" id="IPR027395">
    <property type="entry name" value="WH_DNA-bd_dom"/>
</dbReference>
<proteinExistence type="predicted"/>
<dbReference type="InterPro" id="IPR036390">
    <property type="entry name" value="WH_DNA-bd_sf"/>
</dbReference>
<dbReference type="AlphaFoldDB" id="A0A917F5Z6"/>
<feature type="region of interest" description="Disordered" evidence="1">
    <location>
        <begin position="105"/>
        <end position="126"/>
    </location>
</feature>
<dbReference type="Gene3D" id="1.10.10.10">
    <property type="entry name" value="Winged helix-like DNA-binding domain superfamily/Winged helix DNA-binding domain"/>
    <property type="match status" value="1"/>
</dbReference>
<evidence type="ECO:0000313" key="4">
    <source>
        <dbReference type="Proteomes" id="UP000649179"/>
    </source>
</evidence>
<dbReference type="PANTHER" id="PTHR37318:SF1">
    <property type="entry name" value="BSL7504 PROTEIN"/>
    <property type="match status" value="1"/>
</dbReference>
<protein>
    <recommendedName>
        <fullName evidence="2">Winged helix DNA-binding domain-containing protein</fullName>
    </recommendedName>
</protein>
<name>A0A917F5Z6_9ACTN</name>
<feature type="domain" description="Winged helix DNA-binding" evidence="2">
    <location>
        <begin position="22"/>
        <end position="98"/>
    </location>
</feature>
<reference evidence="3" key="1">
    <citation type="journal article" date="2014" name="Int. J. Syst. Evol. Microbiol.">
        <title>Complete genome sequence of Corynebacterium casei LMG S-19264T (=DSM 44701T), isolated from a smear-ripened cheese.</title>
        <authorList>
            <consortium name="US DOE Joint Genome Institute (JGI-PGF)"/>
            <person name="Walter F."/>
            <person name="Albersmeier A."/>
            <person name="Kalinowski J."/>
            <person name="Ruckert C."/>
        </authorList>
    </citation>
    <scope>NUCLEOTIDE SEQUENCE</scope>
    <source>
        <strain evidence="3">CGMCC 1.16067</strain>
    </source>
</reference>
<organism evidence="3 4">
    <name type="scientific">Marmoricola endophyticus</name>
    <dbReference type="NCBI Taxonomy" id="2040280"/>
    <lineage>
        <taxon>Bacteria</taxon>
        <taxon>Bacillati</taxon>
        <taxon>Actinomycetota</taxon>
        <taxon>Actinomycetes</taxon>
        <taxon>Propionibacteriales</taxon>
        <taxon>Nocardioidaceae</taxon>
        <taxon>Marmoricola</taxon>
    </lineage>
</organism>
<dbReference type="InterPro" id="IPR036388">
    <property type="entry name" value="WH-like_DNA-bd_sf"/>
</dbReference>
<comment type="caution">
    <text evidence="3">The sequence shown here is derived from an EMBL/GenBank/DDBJ whole genome shotgun (WGS) entry which is preliminary data.</text>
</comment>
<evidence type="ECO:0000259" key="2">
    <source>
        <dbReference type="Pfam" id="PF13601"/>
    </source>
</evidence>
<dbReference type="EMBL" id="BMKQ01000001">
    <property type="protein sequence ID" value="GGF47037.1"/>
    <property type="molecule type" value="Genomic_DNA"/>
</dbReference>
<keyword evidence="4" id="KW-1185">Reference proteome</keyword>
<reference evidence="3" key="2">
    <citation type="submission" date="2020-09" db="EMBL/GenBank/DDBJ databases">
        <authorList>
            <person name="Sun Q."/>
            <person name="Zhou Y."/>
        </authorList>
    </citation>
    <scope>NUCLEOTIDE SEQUENCE</scope>
    <source>
        <strain evidence="3">CGMCC 1.16067</strain>
    </source>
</reference>